<feature type="domain" description="Glycosyl transferase family 1" evidence="1">
    <location>
        <begin position="174"/>
        <end position="345"/>
    </location>
</feature>
<evidence type="ECO:0000259" key="1">
    <source>
        <dbReference type="Pfam" id="PF00534"/>
    </source>
</evidence>
<organism evidence="2 3">
    <name type="scientific">Bacillus gobiensis</name>
    <dbReference type="NCBI Taxonomy" id="1441095"/>
    <lineage>
        <taxon>Bacteria</taxon>
        <taxon>Bacillati</taxon>
        <taxon>Bacillota</taxon>
        <taxon>Bacilli</taxon>
        <taxon>Bacillales</taxon>
        <taxon>Bacillaceae</taxon>
        <taxon>Bacillus</taxon>
    </lineage>
</organism>
<dbReference type="STRING" id="1441095.AM592_14425"/>
<dbReference type="CDD" id="cd03801">
    <property type="entry name" value="GT4_PimA-like"/>
    <property type="match status" value="1"/>
</dbReference>
<evidence type="ECO:0000313" key="3">
    <source>
        <dbReference type="Proteomes" id="UP000067625"/>
    </source>
</evidence>
<protein>
    <recommendedName>
        <fullName evidence="1">Glycosyl transferase family 1 domain-containing protein</fullName>
    </recommendedName>
</protein>
<dbReference type="Pfam" id="PF00534">
    <property type="entry name" value="Glycos_transf_1"/>
    <property type="match status" value="1"/>
</dbReference>
<keyword evidence="3" id="KW-1185">Reference proteome</keyword>
<dbReference type="PATRIC" id="fig|1441095.3.peg.3180"/>
<dbReference type="Gene3D" id="3.40.50.2000">
    <property type="entry name" value="Glycogen Phosphorylase B"/>
    <property type="match status" value="2"/>
</dbReference>
<dbReference type="PANTHER" id="PTHR12526">
    <property type="entry name" value="GLYCOSYLTRANSFERASE"/>
    <property type="match status" value="1"/>
</dbReference>
<reference evidence="2 3" key="2">
    <citation type="journal article" date="2016" name="Int. J. Syst. Evol. Microbiol.">
        <title>Bacillus gobiensis sp. nov., isolated from a soil sample.</title>
        <authorList>
            <person name="Liu B."/>
            <person name="Liu G.H."/>
            <person name="Cetin S."/>
            <person name="Schumann P."/>
            <person name="Pan Z.Z."/>
            <person name="Chen Q.Q."/>
        </authorList>
    </citation>
    <scope>NUCLEOTIDE SEQUENCE [LARGE SCALE GENOMIC DNA]</scope>
    <source>
        <strain evidence="2 3">FJAT-4402</strain>
    </source>
</reference>
<dbReference type="GO" id="GO:0016757">
    <property type="term" value="F:glycosyltransferase activity"/>
    <property type="evidence" value="ECO:0007669"/>
    <property type="project" value="InterPro"/>
</dbReference>
<reference evidence="3" key="1">
    <citation type="submission" date="2015-08" db="EMBL/GenBank/DDBJ databases">
        <title>Genome sequencing project for genomic taxonomy and phylogenomics of Bacillus-like bacteria.</title>
        <authorList>
            <person name="Liu B."/>
            <person name="Wang J."/>
            <person name="Zhu Y."/>
            <person name="Liu G."/>
            <person name="Chen Q."/>
            <person name="Chen Z."/>
            <person name="Lan J."/>
            <person name="Che J."/>
            <person name="Ge C."/>
            <person name="Shi H."/>
            <person name="Pan Z."/>
            <person name="Liu X."/>
        </authorList>
    </citation>
    <scope>NUCLEOTIDE SEQUENCE [LARGE SCALE GENOMIC DNA]</scope>
    <source>
        <strain evidence="3">FJAT-4402</strain>
    </source>
</reference>
<dbReference type="RefSeq" id="WP_053604445.1">
    <property type="nucleotide sequence ID" value="NZ_CP012600.1"/>
</dbReference>
<gene>
    <name evidence="2" type="ORF">AM592_14425</name>
</gene>
<dbReference type="SUPFAM" id="SSF53756">
    <property type="entry name" value="UDP-Glycosyltransferase/glycogen phosphorylase"/>
    <property type="match status" value="1"/>
</dbReference>
<accession>A0A0M4FYX6</accession>
<sequence>MKEIIIIGPIPPPIHGESVALKQIIESKNFKSKYKLKVINTNRAVIHQVGKFSFRKILQDVIIIIKTFLNLINRKKHALYVSISQTKLGLFRDLILIQLGNQFASKTIIHLHGNNLGNILDSLSPFQMKFVKKVLGKVTTGIVLGEKLKSNYRGLVRNVQIVANGVDLNFISDKDIDEAKSLKTNSKINIVYLSNLMKEKGYIELVKAVTELIDEGYSINLTLAGAIHDEKDYFVMKKFIEKHGFDNSIRYIGIVTNLKKKKLLLDSDLMILPSNYAVEGQPISIIEGMAAGLPIISTQRGCIEDLINSNGILLEEGSSTLIKESIVSIINDPEKMNLYSQASRQHYLTNFSDKKYIDNIIKAIEEK</sequence>
<evidence type="ECO:0000313" key="2">
    <source>
        <dbReference type="EMBL" id="ALC82638.1"/>
    </source>
</evidence>
<dbReference type="AlphaFoldDB" id="A0A0M4FYX6"/>
<name>A0A0M4FYX6_9BACI</name>
<dbReference type="PANTHER" id="PTHR12526:SF630">
    <property type="entry name" value="GLYCOSYLTRANSFERASE"/>
    <property type="match status" value="1"/>
</dbReference>
<dbReference type="InterPro" id="IPR001296">
    <property type="entry name" value="Glyco_trans_1"/>
</dbReference>
<proteinExistence type="predicted"/>
<dbReference type="OrthoDB" id="179766at2"/>
<dbReference type="Proteomes" id="UP000067625">
    <property type="component" value="Chromosome"/>
</dbReference>
<dbReference type="EMBL" id="CP012600">
    <property type="protein sequence ID" value="ALC82638.1"/>
    <property type="molecule type" value="Genomic_DNA"/>
</dbReference>